<gene>
    <name evidence="1" type="ORF">CHR55_26510</name>
</gene>
<evidence type="ECO:0008006" key="3">
    <source>
        <dbReference type="Google" id="ProtNLM"/>
    </source>
</evidence>
<protein>
    <recommendedName>
        <fullName evidence="3">TnpV protein</fullName>
    </recommendedName>
</protein>
<sequence>MSTPIYLEQVRTYFRNYLPSRVATLEDPESYFAELAEAIAEQVATVSAQLEVTSRLPEESYLQKVGRLNAVRAQAQELALTEILYSIPPETSESDDVSNARDVELATATAESNEVDRRLEMEEESAEAIDWDRRFPHLIEEVRWMQSDHGNLSEEEKRAQLQAIFAAQDAARPKG</sequence>
<proteinExistence type="predicted"/>
<comment type="caution">
    <text evidence="1">The sequence shown here is derived from an EMBL/GenBank/DDBJ whole genome shotgun (WGS) entry which is preliminary data.</text>
</comment>
<dbReference type="Proteomes" id="UP000230886">
    <property type="component" value="Unassembled WGS sequence"/>
</dbReference>
<reference evidence="1 2" key="1">
    <citation type="submission" date="2017-07" db="EMBL/GenBank/DDBJ databases">
        <title>Draft sequence of Rhodococcus enclensis 23b-28.</title>
        <authorList>
            <person name="Besaury L."/>
            <person name="Sancelme M."/>
            <person name="Amato P."/>
            <person name="Lallement A."/>
            <person name="Delort A.-M."/>
        </authorList>
    </citation>
    <scope>NUCLEOTIDE SEQUENCE [LARGE SCALE GENOMIC DNA]</scope>
    <source>
        <strain evidence="1 2">23b-28</strain>
    </source>
</reference>
<evidence type="ECO:0000313" key="2">
    <source>
        <dbReference type="Proteomes" id="UP000230886"/>
    </source>
</evidence>
<dbReference type="AlphaFoldDB" id="A0A2A5J417"/>
<dbReference type="RefSeq" id="WP_099698457.1">
    <property type="nucleotide sequence ID" value="NZ_NOVD01000032.1"/>
</dbReference>
<organism evidence="1 2">
    <name type="scientific">Rhodococcus qingshengii</name>
    <dbReference type="NCBI Taxonomy" id="334542"/>
    <lineage>
        <taxon>Bacteria</taxon>
        <taxon>Bacillati</taxon>
        <taxon>Actinomycetota</taxon>
        <taxon>Actinomycetes</taxon>
        <taxon>Mycobacteriales</taxon>
        <taxon>Nocardiaceae</taxon>
        <taxon>Rhodococcus</taxon>
        <taxon>Rhodococcus erythropolis group</taxon>
    </lineage>
</organism>
<name>A0A2A5J417_RHOSG</name>
<dbReference type="EMBL" id="NOVD01000032">
    <property type="protein sequence ID" value="PCK24340.1"/>
    <property type="molecule type" value="Genomic_DNA"/>
</dbReference>
<evidence type="ECO:0000313" key="1">
    <source>
        <dbReference type="EMBL" id="PCK24340.1"/>
    </source>
</evidence>
<accession>A0A2A5J417</accession>